<dbReference type="InterPro" id="IPR006594">
    <property type="entry name" value="LisH"/>
</dbReference>
<dbReference type="EMBL" id="CCBQ010000016">
    <property type="protein sequence ID" value="CDO92524.1"/>
    <property type="molecule type" value="Genomic_DNA"/>
</dbReference>
<name>A0A0A8L0V7_9SACH</name>
<evidence type="ECO:0000313" key="2">
    <source>
        <dbReference type="Proteomes" id="UP000031516"/>
    </source>
</evidence>
<dbReference type="SMART" id="SM00667">
    <property type="entry name" value="LisH"/>
    <property type="match status" value="1"/>
</dbReference>
<dbReference type="PROSITE" id="PS50896">
    <property type="entry name" value="LISH"/>
    <property type="match status" value="1"/>
</dbReference>
<protein>
    <submittedName>
        <fullName evidence="1">WGS project CCBQ000000000 data, contig 00012</fullName>
    </submittedName>
</protein>
<keyword evidence="2" id="KW-1185">Reference proteome</keyword>
<dbReference type="InterPro" id="IPR036322">
    <property type="entry name" value="WD40_repeat_dom_sf"/>
</dbReference>
<dbReference type="Proteomes" id="UP000031516">
    <property type="component" value="Unassembled WGS sequence"/>
</dbReference>
<gene>
    <name evidence="1" type="ORF">KLDO_g843</name>
</gene>
<dbReference type="OrthoDB" id="1932312at2759"/>
<proteinExistence type="predicted"/>
<sequence length="472" mass="53096">MSDTDLRLTKVLVAQFLQKHGYTKTLATFLKDSGVSMSSVNEKEFEELESIISDRIGFNHEAISEKLKSISLNGELDSENVARFKIPCWNHQLAWTPVESSSDLDTLVIKTRFLGHGLLASATVDKKLIVSDFDHDNVTSDLVKQPGIIKYFGPISKEMFYTCTIDGKVHIRSQVNSASNRSWSFNLPVRAVMAMEMVLLDNKKILLFYCSLNNAINAYIYDMELEKLTMLSEYKLLSVCTALQLAFSEDGCPVLFLSRQDFTQIMMFRFEDSTITHIANIALNTAQFSTHSFNIADMLIVSFDPTWHPMNPHILQMNSTTVLAVATTHTPYMRLITTKIPDLDKSSAVGALHYESANSSQPNILDNYAKGNASKPVSVSNATKTYYDTILQNIATVVPQDSYSRPILKVSYLLGGLIIGADDGLYAVDLQKSDTWRLDFGHEDRIKSMDFYKDDVSVSYASTKLRLWKLEQ</sequence>
<dbReference type="AlphaFoldDB" id="A0A0A8L0V7"/>
<comment type="caution">
    <text evidence="1">The sequence shown here is derived from an EMBL/GenBank/DDBJ whole genome shotgun (WGS) entry which is preliminary data.</text>
</comment>
<organism evidence="1 2">
    <name type="scientific">Kluyveromyces dobzhanskii CBS 2104</name>
    <dbReference type="NCBI Taxonomy" id="1427455"/>
    <lineage>
        <taxon>Eukaryota</taxon>
        <taxon>Fungi</taxon>
        <taxon>Dikarya</taxon>
        <taxon>Ascomycota</taxon>
        <taxon>Saccharomycotina</taxon>
        <taxon>Saccharomycetes</taxon>
        <taxon>Saccharomycetales</taxon>
        <taxon>Saccharomycetaceae</taxon>
        <taxon>Kluyveromyces</taxon>
    </lineage>
</organism>
<accession>A0A0A8L0V7</accession>
<reference evidence="1 2" key="1">
    <citation type="submission" date="2014-03" db="EMBL/GenBank/DDBJ databases">
        <title>The genome of Kluyveromyces dobzhanskii.</title>
        <authorList>
            <person name="Nystedt B."/>
            <person name="Astrom S."/>
        </authorList>
    </citation>
    <scope>NUCLEOTIDE SEQUENCE [LARGE SCALE GENOMIC DNA]</scope>
    <source>
        <strain evidence="1 2">CBS 2104</strain>
    </source>
</reference>
<evidence type="ECO:0000313" key="1">
    <source>
        <dbReference type="EMBL" id="CDO92524.1"/>
    </source>
</evidence>
<dbReference type="SUPFAM" id="SSF50978">
    <property type="entry name" value="WD40 repeat-like"/>
    <property type="match status" value="1"/>
</dbReference>